<gene>
    <name evidence="1" type="ORF">GCM10011444_23170</name>
</gene>
<accession>A0ABQ2C2M9</accession>
<dbReference type="Pfam" id="PF09912">
    <property type="entry name" value="DUF2141"/>
    <property type="match status" value="1"/>
</dbReference>
<protein>
    <recommendedName>
        <fullName evidence="3">DUF2141 domain-containing protein</fullName>
    </recommendedName>
</protein>
<dbReference type="Proteomes" id="UP000624701">
    <property type="component" value="Unassembled WGS sequence"/>
</dbReference>
<proteinExistence type="predicted"/>
<evidence type="ECO:0008006" key="3">
    <source>
        <dbReference type="Google" id="ProtNLM"/>
    </source>
</evidence>
<organism evidence="1 2">
    <name type="scientific">Winogradskyella haliclonae</name>
    <dbReference type="NCBI Taxonomy" id="2048558"/>
    <lineage>
        <taxon>Bacteria</taxon>
        <taxon>Pseudomonadati</taxon>
        <taxon>Bacteroidota</taxon>
        <taxon>Flavobacteriia</taxon>
        <taxon>Flavobacteriales</taxon>
        <taxon>Flavobacteriaceae</taxon>
        <taxon>Winogradskyella</taxon>
    </lineage>
</organism>
<dbReference type="InterPro" id="IPR018673">
    <property type="entry name" value="DUF2141"/>
</dbReference>
<evidence type="ECO:0000313" key="1">
    <source>
        <dbReference type="EMBL" id="GGI58008.1"/>
    </source>
</evidence>
<dbReference type="EMBL" id="BMDQ01000003">
    <property type="protein sequence ID" value="GGI58008.1"/>
    <property type="molecule type" value="Genomic_DNA"/>
</dbReference>
<name>A0ABQ2C2M9_9FLAO</name>
<keyword evidence="2" id="KW-1185">Reference proteome</keyword>
<reference evidence="2" key="1">
    <citation type="journal article" date="2019" name="Int. J. Syst. Evol. Microbiol.">
        <title>The Global Catalogue of Microorganisms (GCM) 10K type strain sequencing project: providing services to taxonomists for standard genome sequencing and annotation.</title>
        <authorList>
            <consortium name="The Broad Institute Genomics Platform"/>
            <consortium name="The Broad Institute Genome Sequencing Center for Infectious Disease"/>
            <person name="Wu L."/>
            <person name="Ma J."/>
        </authorList>
    </citation>
    <scope>NUCLEOTIDE SEQUENCE [LARGE SCALE GENOMIC DNA]</scope>
    <source>
        <strain evidence="2">CCM 8681</strain>
    </source>
</reference>
<sequence length="140" mass="15733">MATIVRLLIMLVLKATFIMLQDAKAHDITVNISGLDSDEGKILIGLYDSEGKFLKKRYRNTIGTINKEKSTIIFKDVPKGVYAISFVHDENDNGKMDTNFMGIPKEDYGCSNNAKGFIGPPKWEDAKFELKEDKTINITL</sequence>
<evidence type="ECO:0000313" key="2">
    <source>
        <dbReference type="Proteomes" id="UP000624701"/>
    </source>
</evidence>
<comment type="caution">
    <text evidence="1">The sequence shown here is derived from an EMBL/GenBank/DDBJ whole genome shotgun (WGS) entry which is preliminary data.</text>
</comment>
<dbReference type="RefSeq" id="WP_188374915.1">
    <property type="nucleotide sequence ID" value="NZ_BMDQ01000003.1"/>
</dbReference>